<reference evidence="7" key="2">
    <citation type="submission" date="2020-09" db="EMBL/GenBank/DDBJ databases">
        <authorList>
            <person name="Sun Q."/>
            <person name="Zhou Y."/>
        </authorList>
    </citation>
    <scope>NUCLEOTIDE SEQUENCE</scope>
    <source>
        <strain evidence="7">CGMCC 4.7308</strain>
    </source>
</reference>
<name>A0A917T6Y2_9ACTN</name>
<dbReference type="GO" id="GO:0043093">
    <property type="term" value="P:FtsZ-dependent cytokinesis"/>
    <property type="evidence" value="ECO:0007669"/>
    <property type="project" value="UniProtKB-UniRule"/>
</dbReference>
<dbReference type="Gene3D" id="3.30.110.150">
    <property type="entry name" value="SepF-like protein"/>
    <property type="match status" value="1"/>
</dbReference>
<dbReference type="InterPro" id="IPR023052">
    <property type="entry name" value="Cell_div_SepF"/>
</dbReference>
<comment type="caution">
    <text evidence="7">The sequence shown here is derived from an EMBL/GenBank/DDBJ whole genome shotgun (WGS) entry which is preliminary data.</text>
</comment>
<evidence type="ECO:0000256" key="6">
    <source>
        <dbReference type="SAM" id="MobiDB-lite"/>
    </source>
</evidence>
<evidence type="ECO:0000313" key="8">
    <source>
        <dbReference type="Proteomes" id="UP000655208"/>
    </source>
</evidence>
<gene>
    <name evidence="5 7" type="primary">sepF</name>
    <name evidence="7" type="ORF">GCM10011594_34430</name>
</gene>
<keyword evidence="1 5" id="KW-0132">Cell division</keyword>
<organism evidence="7 8">
    <name type="scientific">Nakamurella endophytica</name>
    <dbReference type="NCBI Taxonomy" id="1748367"/>
    <lineage>
        <taxon>Bacteria</taxon>
        <taxon>Bacillati</taxon>
        <taxon>Actinomycetota</taxon>
        <taxon>Actinomycetes</taxon>
        <taxon>Nakamurellales</taxon>
        <taxon>Nakamurellaceae</taxon>
        <taxon>Nakamurella</taxon>
    </lineage>
</organism>
<evidence type="ECO:0000256" key="1">
    <source>
        <dbReference type="ARBA" id="ARBA00022618"/>
    </source>
</evidence>
<comment type="function">
    <text evidence="4 5">Cell division protein that is part of the divisome complex and is recruited early to the Z-ring. Probably stimulates Z-ring formation, perhaps through the cross-linking of FtsZ protofilaments. Its function overlaps with FtsA.</text>
</comment>
<sequence>MGSWRKVGAFLGLVPEDQRPYDDDGGYEGEYEGSYDRDYGSFDGPAYADHDRPARSAYAAAVPADQYPARTERRSEPITHGALAVAHAEAVRRDPDGAARPATVKLTGFAEARVIGEKYRDGQSVILDMTDMSDADARRLVDFSAGLAFSLRGSIEKVAPKVFMLLPADSDVAALTAAASSGR</sequence>
<proteinExistence type="inferred from homology"/>
<protein>
    <recommendedName>
        <fullName evidence="5">Cell division protein SepF</fullName>
    </recommendedName>
</protein>
<feature type="region of interest" description="Disordered" evidence="6">
    <location>
        <begin position="15"/>
        <end position="50"/>
    </location>
</feature>
<evidence type="ECO:0000256" key="5">
    <source>
        <dbReference type="HAMAP-Rule" id="MF_01197"/>
    </source>
</evidence>
<comment type="subcellular location">
    <subcellularLocation>
        <location evidence="5">Cytoplasm</location>
    </subcellularLocation>
    <text evidence="5">Localizes to the division site, in a FtsZ-dependent manner.</text>
</comment>
<keyword evidence="5" id="KW-0963">Cytoplasm</keyword>
<evidence type="ECO:0000256" key="3">
    <source>
        <dbReference type="ARBA" id="ARBA00023306"/>
    </source>
</evidence>
<comment type="subunit">
    <text evidence="5">Homodimer. Interacts with FtsZ.</text>
</comment>
<comment type="similarity">
    <text evidence="5">Belongs to the SepF family.</text>
</comment>
<evidence type="ECO:0000313" key="7">
    <source>
        <dbReference type="EMBL" id="GGM11629.1"/>
    </source>
</evidence>
<dbReference type="GO" id="GO:0005737">
    <property type="term" value="C:cytoplasm"/>
    <property type="evidence" value="ECO:0007669"/>
    <property type="project" value="UniProtKB-SubCell"/>
</dbReference>
<evidence type="ECO:0000256" key="4">
    <source>
        <dbReference type="ARBA" id="ARBA00044936"/>
    </source>
</evidence>
<dbReference type="PANTHER" id="PTHR35798:SF1">
    <property type="entry name" value="CELL DIVISION PROTEIN SEPF"/>
    <property type="match status" value="1"/>
</dbReference>
<keyword evidence="8" id="KW-1185">Reference proteome</keyword>
<reference evidence="7" key="1">
    <citation type="journal article" date="2014" name="Int. J. Syst. Evol. Microbiol.">
        <title>Complete genome sequence of Corynebacterium casei LMG S-19264T (=DSM 44701T), isolated from a smear-ripened cheese.</title>
        <authorList>
            <consortium name="US DOE Joint Genome Institute (JGI-PGF)"/>
            <person name="Walter F."/>
            <person name="Albersmeier A."/>
            <person name="Kalinowski J."/>
            <person name="Ruckert C."/>
        </authorList>
    </citation>
    <scope>NUCLEOTIDE SEQUENCE</scope>
    <source>
        <strain evidence="7">CGMCC 4.7308</strain>
    </source>
</reference>
<dbReference type="GO" id="GO:0000917">
    <property type="term" value="P:division septum assembly"/>
    <property type="evidence" value="ECO:0007669"/>
    <property type="project" value="UniProtKB-KW"/>
</dbReference>
<dbReference type="RefSeq" id="WP_188943674.1">
    <property type="nucleotide sequence ID" value="NZ_BMNA01000009.1"/>
</dbReference>
<keyword evidence="2 5" id="KW-0717">Septation</keyword>
<dbReference type="InterPro" id="IPR007561">
    <property type="entry name" value="Cell_div_SepF/SepF-rel"/>
</dbReference>
<feature type="compositionally biased region" description="Acidic residues" evidence="6">
    <location>
        <begin position="23"/>
        <end position="33"/>
    </location>
</feature>
<dbReference type="EMBL" id="BMNA01000009">
    <property type="protein sequence ID" value="GGM11629.1"/>
    <property type="molecule type" value="Genomic_DNA"/>
</dbReference>
<accession>A0A917T6Y2</accession>
<keyword evidence="3 5" id="KW-0131">Cell cycle</keyword>
<dbReference type="HAMAP" id="MF_01197">
    <property type="entry name" value="SepF"/>
    <property type="match status" value="1"/>
</dbReference>
<dbReference type="Proteomes" id="UP000655208">
    <property type="component" value="Unassembled WGS sequence"/>
</dbReference>
<dbReference type="InterPro" id="IPR038594">
    <property type="entry name" value="SepF-like_sf"/>
</dbReference>
<evidence type="ECO:0000256" key="2">
    <source>
        <dbReference type="ARBA" id="ARBA00023210"/>
    </source>
</evidence>
<dbReference type="PANTHER" id="PTHR35798">
    <property type="entry name" value="CELL DIVISION PROTEIN SEPF"/>
    <property type="match status" value="1"/>
</dbReference>
<dbReference type="Pfam" id="PF04472">
    <property type="entry name" value="SepF"/>
    <property type="match status" value="1"/>
</dbReference>
<dbReference type="AlphaFoldDB" id="A0A917T6Y2"/>